<keyword evidence="3" id="KW-1185">Reference proteome</keyword>
<dbReference type="InterPro" id="IPR036249">
    <property type="entry name" value="Thioredoxin-like_sf"/>
</dbReference>
<sequence>MRKKIITWAKQATQMLLLLLAISLAVDALRAPKLPIQAAQTALPIVPRSPDAAPLTTTLQAASQNQTLLLYIWGAWCGICKHTSPVIQRLHDGGTPVLSVALRSGSDDDIRAYLQQQGYTFPAVNDDNGAWSQQWGVKVTPTIVLIKNGKVLHSTTGLASYWTLKTRIALVNALH</sequence>
<dbReference type="EMBL" id="JAEHNZ010000001">
    <property type="protein sequence ID" value="MBK0395871.1"/>
    <property type="molecule type" value="Genomic_DNA"/>
</dbReference>
<name>A0ABS1BRI3_9NEIS</name>
<comment type="caution">
    <text evidence="2">The sequence shown here is derived from an EMBL/GenBank/DDBJ whole genome shotgun (WGS) entry which is preliminary data.</text>
</comment>
<reference evidence="2 3" key="1">
    <citation type="journal article" date="2021" name="Pathogens">
        <title>Isolation and Characterization of Kingella bonacorsii sp. nov., A Novel Kingella Species Detected in a Stable Periodontitis Subject.</title>
        <authorList>
            <person name="Antezack A."/>
            <person name="Boxberger M."/>
            <person name="Rolland C."/>
            <person name="Monnet-Corti V."/>
            <person name="La Scola B."/>
        </authorList>
    </citation>
    <scope>NUCLEOTIDE SEQUENCE [LARGE SCALE GENOMIC DNA]</scope>
    <source>
        <strain evidence="2 3">Marseille-Q4569</strain>
    </source>
</reference>
<dbReference type="PANTHER" id="PTHR42852:SF17">
    <property type="entry name" value="THIOREDOXIN-LIKE PROTEIN HI_1115"/>
    <property type="match status" value="1"/>
</dbReference>
<dbReference type="Proteomes" id="UP000614058">
    <property type="component" value="Unassembled WGS sequence"/>
</dbReference>
<evidence type="ECO:0000313" key="2">
    <source>
        <dbReference type="EMBL" id="MBK0395871.1"/>
    </source>
</evidence>
<dbReference type="InterPro" id="IPR013740">
    <property type="entry name" value="Redoxin"/>
</dbReference>
<evidence type="ECO:0000313" key="3">
    <source>
        <dbReference type="Proteomes" id="UP000614058"/>
    </source>
</evidence>
<proteinExistence type="predicted"/>
<protein>
    <submittedName>
        <fullName evidence="2">Redoxin family protein</fullName>
    </submittedName>
</protein>
<organism evidence="2 3">
    <name type="scientific">Kingella bonacorsii</name>
    <dbReference type="NCBI Taxonomy" id="2796361"/>
    <lineage>
        <taxon>Bacteria</taxon>
        <taxon>Pseudomonadati</taxon>
        <taxon>Pseudomonadota</taxon>
        <taxon>Betaproteobacteria</taxon>
        <taxon>Neisseriales</taxon>
        <taxon>Neisseriaceae</taxon>
        <taxon>Kingella</taxon>
    </lineage>
</organism>
<dbReference type="Gene3D" id="3.40.30.10">
    <property type="entry name" value="Glutaredoxin"/>
    <property type="match status" value="1"/>
</dbReference>
<feature type="domain" description="Thioredoxin" evidence="1">
    <location>
        <begin position="32"/>
        <end position="175"/>
    </location>
</feature>
<dbReference type="RefSeq" id="WP_003794163.1">
    <property type="nucleotide sequence ID" value="NZ_JAEHNZ010000001.1"/>
</dbReference>
<dbReference type="Pfam" id="PF08534">
    <property type="entry name" value="Redoxin"/>
    <property type="match status" value="1"/>
</dbReference>
<dbReference type="PROSITE" id="PS51352">
    <property type="entry name" value="THIOREDOXIN_2"/>
    <property type="match status" value="1"/>
</dbReference>
<dbReference type="GeneID" id="84907013"/>
<gene>
    <name evidence="2" type="ORF">JDW22_04555</name>
</gene>
<accession>A0ABS1BRI3</accession>
<evidence type="ECO:0000259" key="1">
    <source>
        <dbReference type="PROSITE" id="PS51352"/>
    </source>
</evidence>
<dbReference type="SUPFAM" id="SSF52833">
    <property type="entry name" value="Thioredoxin-like"/>
    <property type="match status" value="1"/>
</dbReference>
<dbReference type="InterPro" id="IPR050553">
    <property type="entry name" value="Thioredoxin_ResA/DsbE_sf"/>
</dbReference>
<dbReference type="PANTHER" id="PTHR42852">
    <property type="entry name" value="THIOL:DISULFIDE INTERCHANGE PROTEIN DSBE"/>
    <property type="match status" value="1"/>
</dbReference>
<dbReference type="InterPro" id="IPR013766">
    <property type="entry name" value="Thioredoxin_domain"/>
</dbReference>